<evidence type="ECO:0000313" key="1">
    <source>
        <dbReference type="EMBL" id="GHI68913.1"/>
    </source>
</evidence>
<protein>
    <submittedName>
        <fullName evidence="1">Uncharacterized protein</fullName>
    </submittedName>
</protein>
<accession>A0ABQ3SLA0</accession>
<organism evidence="1 2">
    <name type="scientific">Streptomyces nojiriensis</name>
    <dbReference type="NCBI Taxonomy" id="66374"/>
    <lineage>
        <taxon>Bacteria</taxon>
        <taxon>Bacillati</taxon>
        <taxon>Actinomycetota</taxon>
        <taxon>Actinomycetes</taxon>
        <taxon>Kitasatosporales</taxon>
        <taxon>Streptomycetaceae</taxon>
        <taxon>Streptomyces</taxon>
    </lineage>
</organism>
<evidence type="ECO:0000313" key="2">
    <source>
        <dbReference type="Proteomes" id="UP000613974"/>
    </source>
</evidence>
<sequence length="233" mass="23821">MGSGVTDGGRTRPAVCLRAVAPPKWSDGWPRSGHLPHLVIVAKVVIELKRVIATLAVALVGAATLTSPSAAAGIAPYEPTHTGPRVVSSLAALASATVTEGQVKEVAPGGVITYPSVTSCLTVTVRLRGGGLAGAHASLFQVPGELRSDEILGALKQLVGGRPVAAIEVRGAVGAWHPSYFVKALESYGEGEQVPIPQGPDFNGIAQAVSRGLGLPRGLVTVEDVPDGDQIIR</sequence>
<comment type="caution">
    <text evidence="1">The sequence shown here is derived from an EMBL/GenBank/DDBJ whole genome shotgun (WGS) entry which is preliminary data.</text>
</comment>
<name>A0ABQ3SLA0_9ACTN</name>
<dbReference type="EMBL" id="BNEC01000005">
    <property type="protein sequence ID" value="GHI68913.1"/>
    <property type="molecule type" value="Genomic_DNA"/>
</dbReference>
<keyword evidence="2" id="KW-1185">Reference proteome</keyword>
<gene>
    <name evidence="1" type="ORF">Snoj_28310</name>
</gene>
<dbReference type="Proteomes" id="UP000613974">
    <property type="component" value="Unassembled WGS sequence"/>
</dbReference>
<proteinExistence type="predicted"/>
<reference evidence="2" key="1">
    <citation type="submission" date="2023-07" db="EMBL/GenBank/DDBJ databases">
        <title>Whole genome shotgun sequence of Streptomyces nojiriensis NBRC 13794.</title>
        <authorList>
            <person name="Komaki H."/>
            <person name="Tamura T."/>
        </authorList>
    </citation>
    <scope>NUCLEOTIDE SEQUENCE [LARGE SCALE GENOMIC DNA]</scope>
    <source>
        <strain evidence="2">NBRC 13794</strain>
    </source>
</reference>